<evidence type="ECO:0000256" key="1">
    <source>
        <dbReference type="ARBA" id="ARBA00004141"/>
    </source>
</evidence>
<dbReference type="GO" id="GO:0016020">
    <property type="term" value="C:membrane"/>
    <property type="evidence" value="ECO:0007669"/>
    <property type="project" value="UniProtKB-SubCell"/>
</dbReference>
<keyword evidence="5 6" id="KW-0472">Membrane</keyword>
<feature type="transmembrane region" description="Helical" evidence="6">
    <location>
        <begin position="351"/>
        <end position="371"/>
    </location>
</feature>
<feature type="transmembrane region" description="Helical" evidence="6">
    <location>
        <begin position="377"/>
        <end position="401"/>
    </location>
</feature>
<evidence type="ECO:0000256" key="4">
    <source>
        <dbReference type="ARBA" id="ARBA00022989"/>
    </source>
</evidence>
<dbReference type="PROSITE" id="PS50850">
    <property type="entry name" value="MFS"/>
    <property type="match status" value="1"/>
</dbReference>
<evidence type="ECO:0000313" key="8">
    <source>
        <dbReference type="EMBL" id="KAI9243556.1"/>
    </source>
</evidence>
<keyword evidence="9" id="KW-1185">Reference proteome</keyword>
<comment type="caution">
    <text evidence="8">The sequence shown here is derived from an EMBL/GenBank/DDBJ whole genome shotgun (WGS) entry which is preliminary data.</text>
</comment>
<protein>
    <submittedName>
        <fullName evidence="8">Major facilitator superfamily domain-containing protein</fullName>
    </submittedName>
</protein>
<organism evidence="8 9">
    <name type="scientific">Phascolomyces articulosus</name>
    <dbReference type="NCBI Taxonomy" id="60185"/>
    <lineage>
        <taxon>Eukaryota</taxon>
        <taxon>Fungi</taxon>
        <taxon>Fungi incertae sedis</taxon>
        <taxon>Mucoromycota</taxon>
        <taxon>Mucoromycotina</taxon>
        <taxon>Mucoromycetes</taxon>
        <taxon>Mucorales</taxon>
        <taxon>Lichtheimiaceae</taxon>
        <taxon>Phascolomyces</taxon>
    </lineage>
</organism>
<reference evidence="8" key="2">
    <citation type="submission" date="2023-02" db="EMBL/GenBank/DDBJ databases">
        <authorList>
            <consortium name="DOE Joint Genome Institute"/>
            <person name="Mondo S.J."/>
            <person name="Chang Y."/>
            <person name="Wang Y."/>
            <person name="Ahrendt S."/>
            <person name="Andreopoulos W."/>
            <person name="Barry K."/>
            <person name="Beard J."/>
            <person name="Benny G.L."/>
            <person name="Blankenship S."/>
            <person name="Bonito G."/>
            <person name="Cuomo C."/>
            <person name="Desiro A."/>
            <person name="Gervers K.A."/>
            <person name="Hundley H."/>
            <person name="Kuo A."/>
            <person name="LaButti K."/>
            <person name="Lang B.F."/>
            <person name="Lipzen A."/>
            <person name="O'Donnell K."/>
            <person name="Pangilinan J."/>
            <person name="Reynolds N."/>
            <person name="Sandor L."/>
            <person name="Smith M.W."/>
            <person name="Tsang A."/>
            <person name="Grigoriev I.V."/>
            <person name="Stajich J.E."/>
            <person name="Spatafora J.W."/>
        </authorList>
    </citation>
    <scope>NUCLEOTIDE SEQUENCE</scope>
    <source>
        <strain evidence="8">RSA 2281</strain>
    </source>
</reference>
<dbReference type="GO" id="GO:0022857">
    <property type="term" value="F:transmembrane transporter activity"/>
    <property type="evidence" value="ECO:0007669"/>
    <property type="project" value="InterPro"/>
</dbReference>
<dbReference type="EMBL" id="JAIXMP010000070">
    <property type="protein sequence ID" value="KAI9243556.1"/>
    <property type="molecule type" value="Genomic_DNA"/>
</dbReference>
<keyword evidence="2" id="KW-0813">Transport</keyword>
<feature type="transmembrane region" description="Helical" evidence="6">
    <location>
        <begin position="154"/>
        <end position="173"/>
    </location>
</feature>
<feature type="transmembrane region" description="Helical" evidence="6">
    <location>
        <begin position="217"/>
        <end position="239"/>
    </location>
</feature>
<dbReference type="PANTHER" id="PTHR43791">
    <property type="entry name" value="PERMEASE-RELATED"/>
    <property type="match status" value="1"/>
</dbReference>
<proteinExistence type="predicted"/>
<dbReference type="InterPro" id="IPR036259">
    <property type="entry name" value="MFS_trans_sf"/>
</dbReference>
<accession>A0AAD5JKH3</accession>
<feature type="transmembrane region" description="Helical" evidence="6">
    <location>
        <begin position="124"/>
        <end position="142"/>
    </location>
</feature>
<evidence type="ECO:0000256" key="5">
    <source>
        <dbReference type="ARBA" id="ARBA00023136"/>
    </source>
</evidence>
<feature type="transmembrane region" description="Helical" evidence="6">
    <location>
        <begin position="185"/>
        <end position="205"/>
    </location>
</feature>
<feature type="transmembrane region" description="Helical" evidence="6">
    <location>
        <begin position="96"/>
        <end position="117"/>
    </location>
</feature>
<evidence type="ECO:0000259" key="7">
    <source>
        <dbReference type="PROSITE" id="PS50850"/>
    </source>
</evidence>
<gene>
    <name evidence="8" type="ORF">BDA99DRAFT_553809</name>
</gene>
<dbReference type="SUPFAM" id="SSF103473">
    <property type="entry name" value="MFS general substrate transporter"/>
    <property type="match status" value="1"/>
</dbReference>
<sequence>MSFDPEKRDLDGSGAVASIRDNSILESGLSADGTYDPEYVEPTAKELRRLMLKVDLRIVPYASFLYLLSYLDRVNIGNAKIAGMMEDISMTESEYNWALSIFFIGYIIFQVPANLMLKWMGPRLWISVIMIVWGTIMAAMSSCQNGTQLMVARFFLGVAECGLYPGVLYYLSVWYTRKQVAIRVALFYSSNTLAGAFGGLLAYGIMHMAGLRDLNGWQWIFIIEALPTLLFGFLTYLILPDYPEKAKFLNERERSVILTNKKRDASVASDTHFSWKQVISVLFDWKTWVYSIVYICCATPPYALSMFMPSIVNGMGYTNVNAQLMTVPVWACAFVWCISNSYHAGKTFERGAHMALSAALCMVGYILLIALKDQPSNYLYAGAVISTTGAFGIVPILISWFSNNYGSETRRNVGIAAITSIGNLSGVISGQVYRQSDAPKYVVAFSLLLKGAFYLINRKRAGMSVEEVQAAIKDKTELAEKVE</sequence>
<dbReference type="PANTHER" id="PTHR43791:SF49">
    <property type="entry name" value="TRANSPORTER, PUTATIVE (AFU_ORTHOLOGUE AFUA_4G04250)-RELATED"/>
    <property type="match status" value="1"/>
</dbReference>
<dbReference type="Proteomes" id="UP001209540">
    <property type="component" value="Unassembled WGS sequence"/>
</dbReference>
<dbReference type="FunFam" id="1.20.1250.20:FF:000013">
    <property type="entry name" value="MFS general substrate transporter"/>
    <property type="match status" value="1"/>
</dbReference>
<dbReference type="Gene3D" id="1.20.1250.20">
    <property type="entry name" value="MFS general substrate transporter like domains"/>
    <property type="match status" value="1"/>
</dbReference>
<feature type="transmembrane region" description="Helical" evidence="6">
    <location>
        <begin position="288"/>
        <end position="308"/>
    </location>
</feature>
<keyword evidence="3 6" id="KW-0812">Transmembrane</keyword>
<evidence type="ECO:0000256" key="6">
    <source>
        <dbReference type="SAM" id="Phobius"/>
    </source>
</evidence>
<feature type="transmembrane region" description="Helical" evidence="6">
    <location>
        <begin position="320"/>
        <end position="339"/>
    </location>
</feature>
<evidence type="ECO:0000256" key="2">
    <source>
        <dbReference type="ARBA" id="ARBA00022448"/>
    </source>
</evidence>
<dbReference type="FunFam" id="1.20.1250.20:FF:000034">
    <property type="entry name" value="MFS general substrate transporter"/>
    <property type="match status" value="1"/>
</dbReference>
<reference evidence="8" key="1">
    <citation type="journal article" date="2022" name="IScience">
        <title>Evolution of zygomycete secretomes and the origins of terrestrial fungal ecologies.</title>
        <authorList>
            <person name="Chang Y."/>
            <person name="Wang Y."/>
            <person name="Mondo S."/>
            <person name="Ahrendt S."/>
            <person name="Andreopoulos W."/>
            <person name="Barry K."/>
            <person name="Beard J."/>
            <person name="Benny G.L."/>
            <person name="Blankenship S."/>
            <person name="Bonito G."/>
            <person name="Cuomo C."/>
            <person name="Desiro A."/>
            <person name="Gervers K.A."/>
            <person name="Hundley H."/>
            <person name="Kuo A."/>
            <person name="LaButti K."/>
            <person name="Lang B.F."/>
            <person name="Lipzen A."/>
            <person name="O'Donnell K."/>
            <person name="Pangilinan J."/>
            <person name="Reynolds N."/>
            <person name="Sandor L."/>
            <person name="Smith M.E."/>
            <person name="Tsang A."/>
            <person name="Grigoriev I.V."/>
            <person name="Stajich J.E."/>
            <person name="Spatafora J.W."/>
        </authorList>
    </citation>
    <scope>NUCLEOTIDE SEQUENCE</scope>
    <source>
        <strain evidence="8">RSA 2281</strain>
    </source>
</reference>
<dbReference type="Pfam" id="PF07690">
    <property type="entry name" value="MFS_1"/>
    <property type="match status" value="1"/>
</dbReference>
<keyword evidence="4 6" id="KW-1133">Transmembrane helix</keyword>
<name>A0AAD5JKH3_9FUNG</name>
<evidence type="ECO:0000256" key="3">
    <source>
        <dbReference type="ARBA" id="ARBA00022692"/>
    </source>
</evidence>
<dbReference type="InterPro" id="IPR020846">
    <property type="entry name" value="MFS_dom"/>
</dbReference>
<feature type="domain" description="Major facilitator superfamily (MFS) profile" evidence="7">
    <location>
        <begin position="58"/>
        <end position="469"/>
    </location>
</feature>
<dbReference type="AlphaFoldDB" id="A0AAD5JKH3"/>
<comment type="subcellular location">
    <subcellularLocation>
        <location evidence="1">Membrane</location>
        <topology evidence="1">Multi-pass membrane protein</topology>
    </subcellularLocation>
</comment>
<dbReference type="InterPro" id="IPR011701">
    <property type="entry name" value="MFS"/>
</dbReference>
<evidence type="ECO:0000313" key="9">
    <source>
        <dbReference type="Proteomes" id="UP001209540"/>
    </source>
</evidence>